<gene>
    <name evidence="2" type="ORF">QNM18_18090</name>
</gene>
<keyword evidence="1" id="KW-0812">Transmembrane</keyword>
<evidence type="ECO:0000256" key="1">
    <source>
        <dbReference type="SAM" id="Phobius"/>
    </source>
</evidence>
<sequence length="339" mass="37896">MSYDVTFHCISKKEIQRYVFDILEHPGLLQSRATEVSSDSKVQEQFLELFNEFIIPWYMDESTPSGEPITAENFAAYFSFAIASVAGFLHPYWYARNSAICFLAEEIPSIHTLFQSFSSLEDSPLAKFDADTSMLMSGNYSASGVLQNVGAFKGWLLENQSNIAELIDEDGLDSLLRTLNYCIDNGLYLIEAAEIIEPISGECQSNYGNLRAHFLKNIDLPAAPRTTRSDEHSTNTCKKCGSNIGFIDVFKAGLPTMITCGKCGNYVKFNINPYIDYPIIICLLIAFAAITFVSGDYLITNQVLPFKEKYIFAGTGITFAVIFEILFGVWLLKFKKVIG</sequence>
<protein>
    <recommendedName>
        <fullName evidence="4">Cxxc_20_cxxc protein</fullName>
    </recommendedName>
</protein>
<evidence type="ECO:0000313" key="2">
    <source>
        <dbReference type="EMBL" id="MDK2596966.1"/>
    </source>
</evidence>
<comment type="caution">
    <text evidence="2">The sequence shown here is derived from an EMBL/GenBank/DDBJ whole genome shotgun (WGS) entry which is preliminary data.</text>
</comment>
<reference evidence="2 3" key="1">
    <citation type="submission" date="2023-05" db="EMBL/GenBank/DDBJ databases">
        <title>Pseudoalteromonas ardens sp. nov., Pseudoalteromonas obscura sp. nov., and Pseudoalteromonas umbrosa sp. nov., isolated from the coral Montipora capitata.</title>
        <authorList>
            <person name="Thomas E.M."/>
            <person name="Smith E.M."/>
            <person name="Papke E."/>
            <person name="Shlafstein M.D."/>
            <person name="Oline D.K."/>
            <person name="Videau P."/>
            <person name="Saw J.H."/>
            <person name="Strangman W.K."/>
            <person name="Ushijima B."/>
        </authorList>
    </citation>
    <scope>NUCLEOTIDE SEQUENCE [LARGE SCALE GENOMIC DNA]</scope>
    <source>
        <strain evidence="2 3">P94</strain>
    </source>
</reference>
<organism evidence="2 3">
    <name type="scientific">Pseudoalteromonas obscura</name>
    <dbReference type="NCBI Taxonomy" id="3048491"/>
    <lineage>
        <taxon>Bacteria</taxon>
        <taxon>Pseudomonadati</taxon>
        <taxon>Pseudomonadota</taxon>
        <taxon>Gammaproteobacteria</taxon>
        <taxon>Alteromonadales</taxon>
        <taxon>Pseudoalteromonadaceae</taxon>
        <taxon>Pseudoalteromonas</taxon>
    </lineage>
</organism>
<feature type="transmembrane region" description="Helical" evidence="1">
    <location>
        <begin position="277"/>
        <end position="299"/>
    </location>
</feature>
<evidence type="ECO:0000313" key="3">
    <source>
        <dbReference type="Proteomes" id="UP001231915"/>
    </source>
</evidence>
<feature type="transmembrane region" description="Helical" evidence="1">
    <location>
        <begin position="311"/>
        <end position="332"/>
    </location>
</feature>
<proteinExistence type="predicted"/>
<dbReference type="RefSeq" id="WP_284138063.1">
    <property type="nucleotide sequence ID" value="NZ_JASJUT010000008.1"/>
</dbReference>
<keyword evidence="1" id="KW-0472">Membrane</keyword>
<evidence type="ECO:0008006" key="4">
    <source>
        <dbReference type="Google" id="ProtNLM"/>
    </source>
</evidence>
<keyword evidence="3" id="KW-1185">Reference proteome</keyword>
<dbReference type="EMBL" id="JASJUT010000008">
    <property type="protein sequence ID" value="MDK2596966.1"/>
    <property type="molecule type" value="Genomic_DNA"/>
</dbReference>
<accession>A0ABT7EPI1</accession>
<keyword evidence="1" id="KW-1133">Transmembrane helix</keyword>
<name>A0ABT7EPI1_9GAMM</name>
<dbReference type="Proteomes" id="UP001231915">
    <property type="component" value="Unassembled WGS sequence"/>
</dbReference>